<gene>
    <name evidence="4" type="ORF">DD902_11050</name>
    <name evidence="5" type="ORF">DD924_01240</name>
    <name evidence="6" type="ORF">DV961_07890</name>
    <name evidence="3" type="ORF">EGV54_06790</name>
</gene>
<dbReference type="EMBL" id="QEIT01000071">
    <property type="protein sequence ID" value="PWZ73350.1"/>
    <property type="molecule type" value="Genomic_DNA"/>
</dbReference>
<dbReference type="STRING" id="937773.SPSINT_0639"/>
<dbReference type="Proteomes" id="UP000246800">
    <property type="component" value="Unassembled WGS sequence"/>
</dbReference>
<dbReference type="GeneID" id="93824697"/>
<organism evidence="4 8">
    <name type="scientific">Staphylococcus pseudintermedius</name>
    <dbReference type="NCBI Taxonomy" id="283734"/>
    <lineage>
        <taxon>Bacteria</taxon>
        <taxon>Bacillati</taxon>
        <taxon>Bacillota</taxon>
        <taxon>Bacilli</taxon>
        <taxon>Bacillales</taxon>
        <taxon>Staphylococcaceae</taxon>
        <taxon>Staphylococcus</taxon>
        <taxon>Staphylococcus intermedius group</taxon>
    </lineage>
</organism>
<accession>A0A166NEU0</accession>
<reference evidence="6" key="2">
    <citation type="journal article" date="2018" name="Vet. Microbiol.">
        <title>Methicillin-resistant staphylococci amongst veterinary personnel, personnel-owned pets, patients and the hospital environment of two small animal veterinary hospitals.</title>
        <authorList>
            <person name="Worthing K.A."/>
            <person name="Brown J."/>
            <person name="Gerber L."/>
            <person name="Abraham S."/>
            <person name="Trott D."/>
            <person name="Norris J.M."/>
        </authorList>
    </citation>
    <scope>NUCLEOTIDE SEQUENCE</scope>
    <source>
        <strain evidence="6">ST496-2</strain>
    </source>
</reference>
<dbReference type="NCBIfam" id="TIGR02605">
    <property type="entry name" value="CxxC_CxxC_SSSS"/>
    <property type="match status" value="1"/>
</dbReference>
<keyword evidence="10" id="KW-1185">Reference proteome</keyword>
<reference evidence="9" key="3">
    <citation type="journal article" date="2018" name="Vet. Microbiol.">
        <title>Molecular epidemiology of methicillin-resistant staphylococci amongst veterinary personnel, personnel-owned pets, patients and the hospital environment of two companion animal veterinary hospitals.</title>
        <authorList>
            <person name="Worthing K.A."/>
            <person name="Brown J."/>
            <person name="Gerber L."/>
            <person name="Abraham S."/>
            <person name="Trott D."/>
            <person name="Norris J.M."/>
        </authorList>
    </citation>
    <scope>NUCLEOTIDE SEQUENCE [LARGE SCALE GENOMIC DNA]</scope>
    <source>
        <strain evidence="9">ST496-2</strain>
    </source>
</reference>
<sequence length="88" mass="10404">MPNYSYTCRNCGTFTIRQNISEQHETVPCPSCHQIAKREFLPFQTYKMDHRVKQRIEKGQQPRLVKREALPKKPPRAPQVTRPWMAGH</sequence>
<evidence type="ECO:0000313" key="10">
    <source>
        <dbReference type="Proteomes" id="UP000600220"/>
    </source>
</evidence>
<dbReference type="SUPFAM" id="SSF144217">
    <property type="entry name" value="CSL zinc finger"/>
    <property type="match status" value="1"/>
</dbReference>
<evidence type="ECO:0000313" key="5">
    <source>
        <dbReference type="EMBL" id="PWZ99715.1"/>
    </source>
</evidence>
<dbReference type="RefSeq" id="WP_014614409.1">
    <property type="nucleotide sequence ID" value="NZ_AP019372.1"/>
</dbReference>
<comment type="caution">
    <text evidence="4">The sequence shown here is derived from an EMBL/GenBank/DDBJ whole genome shotgun (WGS) entry which is preliminary data.</text>
</comment>
<dbReference type="EMBL" id="QQPC01000048">
    <property type="protein sequence ID" value="REA81184.1"/>
    <property type="molecule type" value="Genomic_DNA"/>
</dbReference>
<dbReference type="EMBL" id="AAXKXX010000007">
    <property type="protein sequence ID" value="EGQ4384800.1"/>
    <property type="molecule type" value="Genomic_DNA"/>
</dbReference>
<dbReference type="Proteomes" id="UP000256409">
    <property type="component" value="Unassembled WGS sequence"/>
</dbReference>
<evidence type="ECO:0000313" key="4">
    <source>
        <dbReference type="EMBL" id="PWZ73350.1"/>
    </source>
</evidence>
<dbReference type="AlphaFoldDB" id="A0A166NEU0"/>
<dbReference type="InterPro" id="IPR036671">
    <property type="entry name" value="DPH_MB_sf"/>
</dbReference>
<feature type="region of interest" description="Disordered" evidence="1">
    <location>
        <begin position="68"/>
        <end position="88"/>
    </location>
</feature>
<dbReference type="InterPro" id="IPR013429">
    <property type="entry name" value="Regulatory_FmdB_Zinc_ribbon"/>
</dbReference>
<dbReference type="SMART" id="SM00834">
    <property type="entry name" value="CxxC_CXXC_SSSS"/>
    <property type="match status" value="1"/>
</dbReference>
<evidence type="ECO:0000256" key="1">
    <source>
        <dbReference type="SAM" id="MobiDB-lite"/>
    </source>
</evidence>
<evidence type="ECO:0000259" key="2">
    <source>
        <dbReference type="SMART" id="SM00834"/>
    </source>
</evidence>
<dbReference type="Pfam" id="PF09723">
    <property type="entry name" value="Zn_ribbon_8"/>
    <property type="match status" value="1"/>
</dbReference>
<dbReference type="Proteomes" id="UP000600220">
    <property type="component" value="Unassembled WGS sequence"/>
</dbReference>
<dbReference type="OrthoDB" id="9813321at2"/>
<evidence type="ECO:0000313" key="9">
    <source>
        <dbReference type="Proteomes" id="UP000256409"/>
    </source>
</evidence>
<feature type="domain" description="Putative regulatory protein FmdB zinc ribbon" evidence="2">
    <location>
        <begin position="1"/>
        <end position="41"/>
    </location>
</feature>
<dbReference type="eggNOG" id="COG2331">
    <property type="taxonomic scope" value="Bacteria"/>
</dbReference>
<proteinExistence type="predicted"/>
<evidence type="ECO:0000313" key="8">
    <source>
        <dbReference type="Proteomes" id="UP000246800"/>
    </source>
</evidence>
<protein>
    <submittedName>
        <fullName evidence="4">Zinc ribbon domain-containing protein</fullName>
    </submittedName>
</protein>
<dbReference type="Proteomes" id="UP000246351">
    <property type="component" value="Unassembled WGS sequence"/>
</dbReference>
<reference evidence="3 10" key="4">
    <citation type="submission" date="2018-11" db="EMBL/GenBank/DDBJ databases">
        <authorList>
            <consortium name="Veterinary Laboratory Investigation and Response Network"/>
        </authorList>
    </citation>
    <scope>NUCLEOTIDE SEQUENCE [LARGE SCALE GENOMIC DNA]</scope>
    <source>
        <strain evidence="3 10">SPSE-18-VL-LA-PA-Ryan-0021</strain>
    </source>
</reference>
<evidence type="ECO:0000313" key="3">
    <source>
        <dbReference type="EMBL" id="EGQ4384800.1"/>
    </source>
</evidence>
<evidence type="ECO:0000313" key="7">
    <source>
        <dbReference type="Proteomes" id="UP000246351"/>
    </source>
</evidence>
<name>A0A166NEU0_STAPS</name>
<evidence type="ECO:0000313" key="6">
    <source>
        <dbReference type="EMBL" id="REA81184.1"/>
    </source>
</evidence>
<dbReference type="EMBL" id="QEIV01000078">
    <property type="protein sequence ID" value="PWZ99715.1"/>
    <property type="molecule type" value="Genomic_DNA"/>
</dbReference>
<reference evidence="7 8" key="1">
    <citation type="journal article" date="2018" name="Vet. Microbiol.">
        <title>Clonal diversity and geographic distribution of methicillin-resistant Staphylococcus pseudintermedius from Australian animals: Discovery of novel sequence types.</title>
        <authorList>
            <person name="Worthing K.A."/>
            <person name="Abraham S."/>
            <person name="Coombs G.W."/>
            <person name="Pang S."/>
            <person name="Saputra S."/>
            <person name="Jordan D."/>
            <person name="Trott D.J."/>
            <person name="Norris J.M."/>
        </authorList>
    </citation>
    <scope>NUCLEOTIDE SEQUENCE [LARGE SCALE GENOMIC DNA]</scope>
    <source>
        <strain evidence="4 8">ST525 1</strain>
        <strain evidence="5 7">ST71 3</strain>
    </source>
</reference>